<name>A0AB94IE86_9GAMM</name>
<dbReference type="AlphaFoldDB" id="A0AB94IE86"/>
<reference evidence="2 3" key="1">
    <citation type="journal article" date="2014" name="Appl. Environ. Microbiol.">
        <title>Genomic features of a bumble bee symbiont reflect its host environment.</title>
        <authorList>
            <person name="Martinson V.G."/>
            <person name="Magoc T."/>
            <person name="Koch H."/>
            <person name="Salzberg S.L."/>
            <person name="Moran N.A."/>
        </authorList>
    </citation>
    <scope>NUCLEOTIDE SEQUENCE [LARGE SCALE GENOMIC DNA]</scope>
    <source>
        <strain evidence="2 3">Bimp</strain>
    </source>
</reference>
<dbReference type="Pfam" id="PF13391">
    <property type="entry name" value="HNH_2"/>
    <property type="match status" value="1"/>
</dbReference>
<comment type="caution">
    <text evidence="2">The sequence shown here is derived from an EMBL/GenBank/DDBJ whole genome shotgun (WGS) entry which is preliminary data.</text>
</comment>
<keyword evidence="2" id="KW-0255">Endonuclease</keyword>
<gene>
    <name evidence="2" type="ORF">O970_02095</name>
</gene>
<dbReference type="GO" id="GO:0004519">
    <property type="term" value="F:endonuclease activity"/>
    <property type="evidence" value="ECO:0007669"/>
    <property type="project" value="UniProtKB-KW"/>
</dbReference>
<evidence type="ECO:0000259" key="1">
    <source>
        <dbReference type="Pfam" id="PF13391"/>
    </source>
</evidence>
<dbReference type="InterPro" id="IPR003615">
    <property type="entry name" value="HNH_nuc"/>
</dbReference>
<proteinExistence type="predicted"/>
<feature type="domain" description="HNH nuclease" evidence="1">
    <location>
        <begin position="76"/>
        <end position="128"/>
    </location>
</feature>
<protein>
    <submittedName>
        <fullName evidence="2">HNH endonuclease</fullName>
    </submittedName>
</protein>
<dbReference type="EMBL" id="AWGA01000019">
    <property type="protein sequence ID" value="TEA27778.1"/>
    <property type="molecule type" value="Genomic_DNA"/>
</dbReference>
<evidence type="ECO:0000313" key="3">
    <source>
        <dbReference type="Proteomes" id="UP000506160"/>
    </source>
</evidence>
<organism evidence="2 3">
    <name type="scientific">Candidatus Schmidhempelia bombi str. Bimp</name>
    <dbReference type="NCBI Taxonomy" id="1387197"/>
    <lineage>
        <taxon>Bacteria</taxon>
        <taxon>Pseudomonadati</taxon>
        <taxon>Pseudomonadota</taxon>
        <taxon>Gammaproteobacteria</taxon>
        <taxon>Orbales</taxon>
        <taxon>Orbaceae</taxon>
        <taxon>Candidatus Schmidhempelia</taxon>
    </lineage>
</organism>
<keyword evidence="2" id="KW-0540">Nuclease</keyword>
<sequence length="174" mass="19975">MDNDQIINDLKKLIDIYSTCVDKGIFVYSSIDTLTSDINAIENDDSLNKTTKNQLIESRLGQGKFREKLICIYPECPVTGVKLGALLRASHIKPWRACSNDERLDPNNGFMLAAHVDALFDKGYLSFEDDGSLLISRLCLNDIDKLYVDKNTKIKINEKTKKYLQWHRENIFIR</sequence>
<keyword evidence="3" id="KW-1185">Reference proteome</keyword>
<evidence type="ECO:0000313" key="2">
    <source>
        <dbReference type="EMBL" id="TEA27778.1"/>
    </source>
</evidence>
<dbReference type="Proteomes" id="UP000506160">
    <property type="component" value="Unassembled WGS sequence"/>
</dbReference>
<accession>A0AB94IE86</accession>
<keyword evidence="2" id="KW-0378">Hydrolase</keyword>